<gene>
    <name evidence="4" type="ORF">DVS28_a5060</name>
</gene>
<feature type="transmembrane region" description="Helical" evidence="2">
    <location>
        <begin position="329"/>
        <end position="349"/>
    </location>
</feature>
<protein>
    <recommendedName>
        <fullName evidence="6">TrbL/VirB6 plasmid conjugal transfer protein</fullName>
    </recommendedName>
</protein>
<feature type="compositionally biased region" description="Low complexity" evidence="1">
    <location>
        <begin position="758"/>
        <end position="775"/>
    </location>
</feature>
<organism evidence="4 5">
    <name type="scientific">Euzebya pacifica</name>
    <dbReference type="NCBI Taxonomy" id="1608957"/>
    <lineage>
        <taxon>Bacteria</taxon>
        <taxon>Bacillati</taxon>
        <taxon>Actinomycetota</taxon>
        <taxon>Nitriliruptoria</taxon>
        <taxon>Euzebyales</taxon>
    </lineage>
</organism>
<feature type="transmembrane region" description="Helical" evidence="2">
    <location>
        <begin position="95"/>
        <end position="115"/>
    </location>
</feature>
<feature type="region of interest" description="Disordered" evidence="1">
    <location>
        <begin position="506"/>
        <end position="601"/>
    </location>
</feature>
<keyword evidence="3" id="KW-0732">Signal</keyword>
<feature type="compositionally biased region" description="Low complexity" evidence="1">
    <location>
        <begin position="506"/>
        <end position="565"/>
    </location>
</feature>
<sequence length="794" mass="79653">MRPAPRSWLVAALLAMAVGLALADPAGAQPSAADVADVLEAIEREDPPDRAGQDLLGAMFGVRAGEVPLSHYELGASVGVVDRIVALQARSLFTMARWVLALGLHLVEWVLGFDLGRMLVDPAGRIAGVYATDVVGGLQLIHLALLVAVARGGWLLLRQRAHAGAAELAVALTITAMATTVMARPTTAACEGLRVLAGTTRAVVELGTGGADREPGVCGEPQGSALPTSFSATARDTFVVDPWMTLQWGSVPTGGCRQVADALVRKGPWGDDDFPRDQMEEAGCEDEAVFNAHMGVDRLVGALAHLLACLAFAAAVGIVAVMLLTGQVAGALLVMVMPFALTAGIAPGAGRELLARWGHAVLKVAVLFLGSAALLVLMVETVHALQAGMQDQPVAMRMLASAAAAWTAVVLRKQVFGSMRFAAQSVAARAAGPGADVGAVGNDPEQRIGGIATQAVGAAVALKTGGASALAAMRRGGSGEGVQTAGRGQRLLIAAAAARTSTTTVAAAGAVRSAPPAATTGPTTSPPARTTATTAGAAITAGAPRNALPSTTAATPTAAGSAPAPGGTGGPRELSPPVDARGRAVPEPVAHGNGTGGFLPVAVTPSLPSRILLPARMSSEAGAGSQAGVRGAGVPRGTATGAVAGLAARRSTSSQAWMVAALDGSTASRRPDRPTDTTGRPAATRSPGAAWSGVPVRMLPERGGGWDVEGMGLERSLALAFESPAALGSGEPGAGADRRPVDAPDQPRGPRAGSTPPASRAAEMGQRAAAATTPDAPDPRGPSTRRLGRPGGDR</sequence>
<evidence type="ECO:0000256" key="3">
    <source>
        <dbReference type="SAM" id="SignalP"/>
    </source>
</evidence>
<dbReference type="AlphaFoldDB" id="A0A346Y5G9"/>
<keyword evidence="2" id="KW-0472">Membrane</keyword>
<dbReference type="RefSeq" id="WP_114593853.1">
    <property type="nucleotide sequence ID" value="NZ_CP031165.1"/>
</dbReference>
<dbReference type="KEGG" id="euz:DVS28_a5060"/>
<dbReference type="Proteomes" id="UP000264006">
    <property type="component" value="Chromosome"/>
</dbReference>
<keyword evidence="2" id="KW-0812">Transmembrane</keyword>
<evidence type="ECO:0008006" key="6">
    <source>
        <dbReference type="Google" id="ProtNLM"/>
    </source>
</evidence>
<keyword evidence="2" id="KW-1133">Transmembrane helix</keyword>
<feature type="region of interest" description="Disordered" evidence="1">
    <location>
        <begin position="725"/>
        <end position="794"/>
    </location>
</feature>
<dbReference type="EMBL" id="CP031165">
    <property type="protein sequence ID" value="AXV09716.1"/>
    <property type="molecule type" value="Genomic_DNA"/>
</dbReference>
<feature type="transmembrane region" description="Helical" evidence="2">
    <location>
        <begin position="361"/>
        <end position="382"/>
    </location>
</feature>
<name>A0A346Y5G9_9ACTN</name>
<keyword evidence="5" id="KW-1185">Reference proteome</keyword>
<feature type="transmembrane region" description="Helical" evidence="2">
    <location>
        <begin position="299"/>
        <end position="323"/>
    </location>
</feature>
<feature type="transmembrane region" description="Helical" evidence="2">
    <location>
        <begin position="127"/>
        <end position="149"/>
    </location>
</feature>
<evidence type="ECO:0000256" key="1">
    <source>
        <dbReference type="SAM" id="MobiDB-lite"/>
    </source>
</evidence>
<accession>A0A346Y5G9</accession>
<evidence type="ECO:0000313" key="4">
    <source>
        <dbReference type="EMBL" id="AXV09716.1"/>
    </source>
</evidence>
<evidence type="ECO:0000313" key="5">
    <source>
        <dbReference type="Proteomes" id="UP000264006"/>
    </source>
</evidence>
<reference evidence="4 5" key="1">
    <citation type="submission" date="2018-09" db="EMBL/GenBank/DDBJ databases">
        <title>Complete genome sequence of Euzebya sp. DY32-46 isolated from seawater of Pacific Ocean.</title>
        <authorList>
            <person name="Xu L."/>
            <person name="Wu Y.-H."/>
            <person name="Xu X.-W."/>
        </authorList>
    </citation>
    <scope>NUCLEOTIDE SEQUENCE [LARGE SCALE GENOMIC DNA]</scope>
    <source>
        <strain evidence="4 5">DY32-46</strain>
    </source>
</reference>
<proteinExistence type="predicted"/>
<dbReference type="OrthoDB" id="3921902at2"/>
<feature type="region of interest" description="Disordered" evidence="1">
    <location>
        <begin position="662"/>
        <end position="696"/>
    </location>
</feature>
<evidence type="ECO:0000256" key="2">
    <source>
        <dbReference type="SAM" id="Phobius"/>
    </source>
</evidence>
<feature type="signal peptide" evidence="3">
    <location>
        <begin position="1"/>
        <end position="23"/>
    </location>
</feature>
<feature type="chain" id="PRO_5038554522" description="TrbL/VirB6 plasmid conjugal transfer protein" evidence="3">
    <location>
        <begin position="24"/>
        <end position="794"/>
    </location>
</feature>